<gene>
    <name evidence="3" type="ORF">FHL03_04565</name>
</gene>
<feature type="compositionally biased region" description="Polar residues" evidence="1">
    <location>
        <begin position="77"/>
        <end position="100"/>
    </location>
</feature>
<protein>
    <submittedName>
        <fullName evidence="3">Uncharacterized protein</fullName>
    </submittedName>
</protein>
<reference evidence="3 4" key="1">
    <citation type="journal article" date="2019" name="Syst. Appl. Microbiol.">
        <title>Polyphasic characterization of two novel Lactobacillus spp. isolated from blown salami packages: Description of Lactobacillus halodurans sp. nov. and Lactobacillus salsicarnum sp. nov.</title>
        <authorList>
            <person name="Schuster J.A."/>
            <person name="Klingl A."/>
            <person name="Vogel R.F."/>
            <person name="Ehrmann M.A."/>
        </authorList>
    </citation>
    <scope>NUCLEOTIDE SEQUENCE [LARGE SCALE GENOMIC DNA]</scope>
    <source>
        <strain evidence="3 4">TMW 1.2098</strain>
    </source>
</reference>
<accession>A0ABW9P6F1</accession>
<proteinExistence type="predicted"/>
<evidence type="ECO:0000313" key="3">
    <source>
        <dbReference type="EMBL" id="MQS44757.1"/>
    </source>
</evidence>
<keyword evidence="2" id="KW-1133">Transmembrane helix</keyword>
<keyword evidence="2" id="KW-0472">Membrane</keyword>
<name>A0ABW9P6F1_9LACO</name>
<evidence type="ECO:0000313" key="4">
    <source>
        <dbReference type="Proteomes" id="UP000436655"/>
    </source>
</evidence>
<keyword evidence="4" id="KW-1185">Reference proteome</keyword>
<dbReference type="EMBL" id="VDFN01000002">
    <property type="protein sequence ID" value="MQS44757.1"/>
    <property type="molecule type" value="Genomic_DNA"/>
</dbReference>
<sequence>MRETRNNRKTHKKVIWITLASVLVVIALAITFFFPINNAMRELSGGKDTVTDAALKDQLVKKVDKDKNKSSNSANDPTNDQQVKQAVTSIKKTSTQDIMQSANDESKAASILQKNTTLSAAQSRAAAKEMFSDTRYNGLRQSISSGDWYGAYNQYQTLAKNGSLDALKASINTAK</sequence>
<keyword evidence="2" id="KW-0812">Transmembrane</keyword>
<organism evidence="3 4">
    <name type="scientific">Companilactobacillus mishanensis</name>
    <dbReference type="NCBI Taxonomy" id="2486008"/>
    <lineage>
        <taxon>Bacteria</taxon>
        <taxon>Bacillati</taxon>
        <taxon>Bacillota</taxon>
        <taxon>Bacilli</taxon>
        <taxon>Lactobacillales</taxon>
        <taxon>Lactobacillaceae</taxon>
        <taxon>Companilactobacillus</taxon>
    </lineage>
</organism>
<comment type="caution">
    <text evidence="3">The sequence shown here is derived from an EMBL/GenBank/DDBJ whole genome shotgun (WGS) entry which is preliminary data.</text>
</comment>
<evidence type="ECO:0000256" key="1">
    <source>
        <dbReference type="SAM" id="MobiDB-lite"/>
    </source>
</evidence>
<feature type="transmembrane region" description="Helical" evidence="2">
    <location>
        <begin position="14"/>
        <end position="34"/>
    </location>
</feature>
<dbReference type="Proteomes" id="UP000436655">
    <property type="component" value="Unassembled WGS sequence"/>
</dbReference>
<evidence type="ECO:0000256" key="2">
    <source>
        <dbReference type="SAM" id="Phobius"/>
    </source>
</evidence>
<dbReference type="RefSeq" id="WP_125704582.1">
    <property type="nucleotide sequence ID" value="NZ_JBHTOO010000002.1"/>
</dbReference>
<feature type="region of interest" description="Disordered" evidence="1">
    <location>
        <begin position="61"/>
        <end position="100"/>
    </location>
</feature>